<accession>A0A0A9ADZ4</accession>
<evidence type="ECO:0000313" key="2">
    <source>
        <dbReference type="EMBL" id="JAD47170.1"/>
    </source>
</evidence>
<reference evidence="2" key="1">
    <citation type="submission" date="2014-09" db="EMBL/GenBank/DDBJ databases">
        <authorList>
            <person name="Magalhaes I.L.F."/>
            <person name="Oliveira U."/>
            <person name="Santos F.R."/>
            <person name="Vidigal T.H.D.A."/>
            <person name="Brescovit A.D."/>
            <person name="Santos A.J."/>
        </authorList>
    </citation>
    <scope>NUCLEOTIDE SEQUENCE</scope>
    <source>
        <tissue evidence="2">Shoot tissue taken approximately 20 cm above the soil surface</tissue>
    </source>
</reference>
<protein>
    <submittedName>
        <fullName evidence="2">Uncharacterized protein</fullName>
    </submittedName>
</protein>
<feature type="compositionally biased region" description="Polar residues" evidence="1">
    <location>
        <begin position="25"/>
        <end position="39"/>
    </location>
</feature>
<evidence type="ECO:0000256" key="1">
    <source>
        <dbReference type="SAM" id="MobiDB-lite"/>
    </source>
</evidence>
<dbReference type="AlphaFoldDB" id="A0A0A9ADZ4"/>
<name>A0A0A9ADZ4_ARUDO</name>
<proteinExistence type="predicted"/>
<feature type="region of interest" description="Disordered" evidence="1">
    <location>
        <begin position="23"/>
        <end position="56"/>
    </location>
</feature>
<dbReference type="EMBL" id="GBRH01250725">
    <property type="protein sequence ID" value="JAD47170.1"/>
    <property type="molecule type" value="Transcribed_RNA"/>
</dbReference>
<reference evidence="2" key="2">
    <citation type="journal article" date="2015" name="Data Brief">
        <title>Shoot transcriptome of the giant reed, Arundo donax.</title>
        <authorList>
            <person name="Barrero R.A."/>
            <person name="Guerrero F.D."/>
            <person name="Moolhuijzen P."/>
            <person name="Goolsby J.A."/>
            <person name="Tidwell J."/>
            <person name="Bellgard S.E."/>
            <person name="Bellgard M.I."/>
        </authorList>
    </citation>
    <scope>NUCLEOTIDE SEQUENCE</scope>
    <source>
        <tissue evidence="2">Shoot tissue taken approximately 20 cm above the soil surface</tissue>
    </source>
</reference>
<sequence length="56" mass="6095">MAFKAKALVLKLTKAYSLLSPPRILTSTTSPTDSHSFLRSSEDASLEIPPIYTSDP</sequence>
<organism evidence="2">
    <name type="scientific">Arundo donax</name>
    <name type="common">Giant reed</name>
    <name type="synonym">Donax arundinaceus</name>
    <dbReference type="NCBI Taxonomy" id="35708"/>
    <lineage>
        <taxon>Eukaryota</taxon>
        <taxon>Viridiplantae</taxon>
        <taxon>Streptophyta</taxon>
        <taxon>Embryophyta</taxon>
        <taxon>Tracheophyta</taxon>
        <taxon>Spermatophyta</taxon>
        <taxon>Magnoliopsida</taxon>
        <taxon>Liliopsida</taxon>
        <taxon>Poales</taxon>
        <taxon>Poaceae</taxon>
        <taxon>PACMAD clade</taxon>
        <taxon>Arundinoideae</taxon>
        <taxon>Arundineae</taxon>
        <taxon>Arundo</taxon>
    </lineage>
</organism>